<sequence length="22" mass="2003">MASSASVSGRGGGFLLPPAAVA</sequence>
<dbReference type="Proteomes" id="UP000815260">
    <property type="component" value="Chromosome 3B"/>
</dbReference>
<organism evidence="2">
    <name type="scientific">Triticum aestivum</name>
    <name type="common">Wheat</name>
    <dbReference type="NCBI Taxonomy" id="4565"/>
    <lineage>
        <taxon>Eukaryota</taxon>
        <taxon>Viridiplantae</taxon>
        <taxon>Streptophyta</taxon>
        <taxon>Embryophyta</taxon>
        <taxon>Tracheophyta</taxon>
        <taxon>Spermatophyta</taxon>
        <taxon>Magnoliopsida</taxon>
        <taxon>Liliopsida</taxon>
        <taxon>Poales</taxon>
        <taxon>Poaceae</taxon>
        <taxon>BOP clade</taxon>
        <taxon>Pooideae</taxon>
        <taxon>Triticodae</taxon>
        <taxon>Triticeae</taxon>
        <taxon>Triticinae</taxon>
        <taxon>Triticum</taxon>
    </lineage>
</organism>
<gene>
    <name evidence="2" type="ORF">CFC21_039757</name>
</gene>
<proteinExistence type="predicted"/>
<dbReference type="AlphaFoldDB" id="A0A9R1FF91"/>
<protein>
    <submittedName>
        <fullName evidence="2">Uncharacterized protein</fullName>
    </submittedName>
</protein>
<comment type="caution">
    <text evidence="2">The sequence shown here is derived from an EMBL/GenBank/DDBJ whole genome shotgun (WGS) entry which is preliminary data.</text>
</comment>
<name>A0A9R1FF91_WHEAT</name>
<evidence type="ECO:0000256" key="1">
    <source>
        <dbReference type="SAM" id="MobiDB-lite"/>
    </source>
</evidence>
<accession>A0A9R1FF91</accession>
<feature type="non-terminal residue" evidence="2">
    <location>
        <position position="22"/>
    </location>
</feature>
<reference evidence="2" key="1">
    <citation type="journal article" date="2017" name="Gigascience">
        <title>The first near-complete assembly of the hexaploid bread wheat genome, Triticum aestivum.</title>
        <authorList>
            <person name="Zimin A.V."/>
            <person name="Puiu D."/>
            <person name="Hall R."/>
            <person name="Kingan S."/>
            <person name="Clavijo B.J."/>
            <person name="Salzberg S.L."/>
        </authorList>
    </citation>
    <scope>NUCLEOTIDE SEQUENCE</scope>
    <source>
        <tissue evidence="2">Leaf</tissue>
    </source>
</reference>
<reference evidence="2" key="2">
    <citation type="submission" date="2020-03" db="EMBL/GenBank/DDBJ databases">
        <title>The second near-complete assembly of the hexaploid bread wheat (Triticum aestivum) genome.</title>
        <authorList>
            <person name="Zimin A.V."/>
            <person name="Puiu D."/>
            <person name="Shumante A."/>
            <person name="Alonge M."/>
            <person name="Salzberg S.L."/>
        </authorList>
    </citation>
    <scope>NUCLEOTIDE SEQUENCE</scope>
    <source>
        <tissue evidence="2">Leaf</tissue>
    </source>
</reference>
<dbReference type="EMBL" id="CM022218">
    <property type="protein sequence ID" value="KAF7027738.1"/>
    <property type="molecule type" value="Genomic_DNA"/>
</dbReference>
<feature type="region of interest" description="Disordered" evidence="1">
    <location>
        <begin position="1"/>
        <end position="22"/>
    </location>
</feature>
<evidence type="ECO:0000313" key="2">
    <source>
        <dbReference type="EMBL" id="KAF7027738.1"/>
    </source>
</evidence>